<dbReference type="PANTHER" id="PTHR40422:SF1">
    <property type="entry name" value="TRANSLATION MACHINERY-ASSOCIATED PROTEIN 17"/>
    <property type="match status" value="1"/>
</dbReference>
<dbReference type="AlphaFoldDB" id="A0A550CSF6"/>
<dbReference type="OrthoDB" id="548474at2759"/>
<keyword evidence="3" id="KW-1185">Reference proteome</keyword>
<evidence type="ECO:0000313" key="3">
    <source>
        <dbReference type="Proteomes" id="UP000320762"/>
    </source>
</evidence>
<proteinExistence type="predicted"/>
<dbReference type="InterPro" id="IPR038966">
    <property type="entry name" value="TMA17"/>
</dbReference>
<dbReference type="EMBL" id="VDMD01000002">
    <property type="protein sequence ID" value="TRM67725.1"/>
    <property type="molecule type" value="Genomic_DNA"/>
</dbReference>
<reference evidence="2 3" key="1">
    <citation type="journal article" date="2019" name="New Phytol.">
        <title>Comparative genomics reveals unique wood-decay strategies and fruiting body development in the Schizophyllaceae.</title>
        <authorList>
            <person name="Almasi E."/>
            <person name="Sahu N."/>
            <person name="Krizsan K."/>
            <person name="Balint B."/>
            <person name="Kovacs G.M."/>
            <person name="Kiss B."/>
            <person name="Cseklye J."/>
            <person name="Drula E."/>
            <person name="Henrissat B."/>
            <person name="Nagy I."/>
            <person name="Chovatia M."/>
            <person name="Adam C."/>
            <person name="LaButti K."/>
            <person name="Lipzen A."/>
            <person name="Riley R."/>
            <person name="Grigoriev I.V."/>
            <person name="Nagy L.G."/>
        </authorList>
    </citation>
    <scope>NUCLEOTIDE SEQUENCE [LARGE SCALE GENOMIC DNA]</scope>
    <source>
        <strain evidence="2 3">NL-1724</strain>
    </source>
</reference>
<dbReference type="STRING" id="97359.A0A550CSF6"/>
<accession>A0A550CSF6</accession>
<feature type="compositionally biased region" description="Acidic residues" evidence="1">
    <location>
        <begin position="149"/>
        <end position="158"/>
    </location>
</feature>
<dbReference type="PANTHER" id="PTHR40422">
    <property type="entry name" value="TRANSLATION MACHINERY-ASSOCIATED PROTEIN 17"/>
    <property type="match status" value="1"/>
</dbReference>
<dbReference type="GO" id="GO:0070682">
    <property type="term" value="P:proteasome regulatory particle assembly"/>
    <property type="evidence" value="ECO:0007669"/>
    <property type="project" value="InterPro"/>
</dbReference>
<feature type="region of interest" description="Disordered" evidence="1">
    <location>
        <begin position="89"/>
        <end position="158"/>
    </location>
</feature>
<feature type="compositionally biased region" description="Polar residues" evidence="1">
    <location>
        <begin position="102"/>
        <end position="148"/>
    </location>
</feature>
<gene>
    <name evidence="2" type="ORF">BD626DRAFT_564638</name>
</gene>
<evidence type="ECO:0000313" key="2">
    <source>
        <dbReference type="EMBL" id="TRM67725.1"/>
    </source>
</evidence>
<organism evidence="2 3">
    <name type="scientific">Schizophyllum amplum</name>
    <dbReference type="NCBI Taxonomy" id="97359"/>
    <lineage>
        <taxon>Eukaryota</taxon>
        <taxon>Fungi</taxon>
        <taxon>Dikarya</taxon>
        <taxon>Basidiomycota</taxon>
        <taxon>Agaricomycotina</taxon>
        <taxon>Agaricomycetes</taxon>
        <taxon>Agaricomycetidae</taxon>
        <taxon>Agaricales</taxon>
        <taxon>Schizophyllaceae</taxon>
        <taxon>Schizophyllum</taxon>
    </lineage>
</organism>
<protein>
    <submittedName>
        <fullName evidence="2">Uncharacterized protein</fullName>
    </submittedName>
</protein>
<comment type="caution">
    <text evidence="2">The sequence shown here is derived from an EMBL/GenBank/DDBJ whole genome shotgun (WGS) entry which is preliminary data.</text>
</comment>
<dbReference type="GO" id="GO:0030674">
    <property type="term" value="F:protein-macromolecule adaptor activity"/>
    <property type="evidence" value="ECO:0007669"/>
    <property type="project" value="TreeGrafter"/>
</dbReference>
<sequence length="158" mass="17030">MEYRARYNQPFTLAEAVHLDVAIITEEIARLQNSLQHLNETQALLRTHIALESDPDLQQALNENEQVIGSQNERISILRMALTQKGIPAHSSHYDLPPISGSIASTPSRSTAHATSTPAQEPTPSRTASAHASGVNQANGTNGTSTDADTSDEEGLHL</sequence>
<evidence type="ECO:0000256" key="1">
    <source>
        <dbReference type="SAM" id="MobiDB-lite"/>
    </source>
</evidence>
<dbReference type="Proteomes" id="UP000320762">
    <property type="component" value="Unassembled WGS sequence"/>
</dbReference>
<name>A0A550CSF6_9AGAR</name>